<accession>A0AAN9V4I6</accession>
<dbReference type="EMBL" id="JAKJXP020000021">
    <property type="protein sequence ID" value="KAK7754349.1"/>
    <property type="molecule type" value="Genomic_DNA"/>
</dbReference>
<protein>
    <recommendedName>
        <fullName evidence="2">DUF6606 domain-containing protein</fullName>
    </recommendedName>
</protein>
<evidence type="ECO:0000313" key="3">
    <source>
        <dbReference type="EMBL" id="KAK7754349.1"/>
    </source>
</evidence>
<dbReference type="AlphaFoldDB" id="A0AAN9V4I6"/>
<sequence>MKPSDLIILHIPTQNAGVFVHRLTEPHLVDQVLFEFFEASPKREAVLGAKSGAINWNFPGTAVHLPCSLLNDSDFIESLATFLEQASVESTKKLSEPDVSQHAIQHLDA</sequence>
<feature type="region of interest" description="Disordered" evidence="1">
    <location>
        <begin position="89"/>
        <end position="109"/>
    </location>
</feature>
<comment type="caution">
    <text evidence="3">The sequence shown here is derived from an EMBL/GenBank/DDBJ whole genome shotgun (WGS) entry which is preliminary data.</text>
</comment>
<dbReference type="InterPro" id="IPR046541">
    <property type="entry name" value="DUF6606"/>
</dbReference>
<dbReference type="Proteomes" id="UP001320420">
    <property type="component" value="Unassembled WGS sequence"/>
</dbReference>
<evidence type="ECO:0000259" key="2">
    <source>
        <dbReference type="Pfam" id="PF20255"/>
    </source>
</evidence>
<evidence type="ECO:0000313" key="4">
    <source>
        <dbReference type="Proteomes" id="UP001320420"/>
    </source>
</evidence>
<keyword evidence="4" id="KW-1185">Reference proteome</keyword>
<evidence type="ECO:0000256" key="1">
    <source>
        <dbReference type="SAM" id="MobiDB-lite"/>
    </source>
</evidence>
<proteinExistence type="predicted"/>
<organism evidence="3 4">
    <name type="scientific">Diatrype stigma</name>
    <dbReference type="NCBI Taxonomy" id="117547"/>
    <lineage>
        <taxon>Eukaryota</taxon>
        <taxon>Fungi</taxon>
        <taxon>Dikarya</taxon>
        <taxon>Ascomycota</taxon>
        <taxon>Pezizomycotina</taxon>
        <taxon>Sordariomycetes</taxon>
        <taxon>Xylariomycetidae</taxon>
        <taxon>Xylariales</taxon>
        <taxon>Diatrypaceae</taxon>
        <taxon>Diatrype</taxon>
    </lineage>
</organism>
<reference evidence="3 4" key="1">
    <citation type="submission" date="2024-02" db="EMBL/GenBank/DDBJ databases">
        <title>De novo assembly and annotation of 12 fungi associated with fruit tree decline syndrome in Ontario, Canada.</title>
        <authorList>
            <person name="Sulman M."/>
            <person name="Ellouze W."/>
            <person name="Ilyukhin E."/>
        </authorList>
    </citation>
    <scope>NUCLEOTIDE SEQUENCE [LARGE SCALE GENOMIC DNA]</scope>
    <source>
        <strain evidence="3 4">M11/M66-122</strain>
    </source>
</reference>
<name>A0AAN9V4I6_9PEZI</name>
<gene>
    <name evidence="3" type="ORF">SLS62_003642</name>
</gene>
<feature type="domain" description="DUF6606" evidence="2">
    <location>
        <begin position="1"/>
        <end position="96"/>
    </location>
</feature>
<dbReference type="Pfam" id="PF20255">
    <property type="entry name" value="DUF6606"/>
    <property type="match status" value="1"/>
</dbReference>